<comment type="cofactor">
    <cofactor evidence="1 6">
        <name>Mg(2+)</name>
        <dbReference type="ChEBI" id="CHEBI:18420"/>
    </cofactor>
</comment>
<evidence type="ECO:0000256" key="5">
    <source>
        <dbReference type="ARBA" id="ARBA00022842"/>
    </source>
</evidence>
<comment type="similarity">
    <text evidence="2">Belongs to the inositol monophosphatase superfamily.</text>
</comment>
<dbReference type="STRING" id="296587.C1E656"/>
<evidence type="ECO:0008006" key="9">
    <source>
        <dbReference type="Google" id="ProtNLM"/>
    </source>
</evidence>
<dbReference type="GO" id="GO:0046872">
    <property type="term" value="F:metal ion binding"/>
    <property type="evidence" value="ECO:0007669"/>
    <property type="project" value="UniProtKB-KW"/>
</dbReference>
<dbReference type="FunCoup" id="C1E656">
    <property type="interactions" value="144"/>
</dbReference>
<evidence type="ECO:0000256" key="2">
    <source>
        <dbReference type="ARBA" id="ARBA00009759"/>
    </source>
</evidence>
<keyword evidence="5 6" id="KW-0460">Magnesium</keyword>
<evidence type="ECO:0000313" key="8">
    <source>
        <dbReference type="Proteomes" id="UP000002009"/>
    </source>
</evidence>
<dbReference type="InterPro" id="IPR011809">
    <property type="entry name" value="His_9_proposed"/>
</dbReference>
<dbReference type="EMBL" id="CP001326">
    <property type="protein sequence ID" value="ACO63369.1"/>
    <property type="molecule type" value="Genomic_DNA"/>
</dbReference>
<dbReference type="KEGG" id="mis:MICPUN_108257"/>
<evidence type="ECO:0000256" key="3">
    <source>
        <dbReference type="ARBA" id="ARBA00022723"/>
    </source>
</evidence>
<dbReference type="Proteomes" id="UP000002009">
    <property type="component" value="Chromosome 5"/>
</dbReference>
<dbReference type="InterPro" id="IPR000760">
    <property type="entry name" value="Inositol_monophosphatase-like"/>
</dbReference>
<keyword evidence="4" id="KW-0378">Hydrolase</keyword>
<reference evidence="7 8" key="1">
    <citation type="journal article" date="2009" name="Science">
        <title>Green evolution and dynamic adaptations revealed by genomes of the marine picoeukaryotes Micromonas.</title>
        <authorList>
            <person name="Worden A.Z."/>
            <person name="Lee J.H."/>
            <person name="Mock T."/>
            <person name="Rouze P."/>
            <person name="Simmons M.P."/>
            <person name="Aerts A.L."/>
            <person name="Allen A.E."/>
            <person name="Cuvelier M.L."/>
            <person name="Derelle E."/>
            <person name="Everett M.V."/>
            <person name="Foulon E."/>
            <person name="Grimwood J."/>
            <person name="Gundlach H."/>
            <person name="Henrissat B."/>
            <person name="Napoli C."/>
            <person name="McDonald S.M."/>
            <person name="Parker M.S."/>
            <person name="Rombauts S."/>
            <person name="Salamov A."/>
            <person name="Von Dassow P."/>
            <person name="Badger J.H."/>
            <person name="Coutinho P.M."/>
            <person name="Demir E."/>
            <person name="Dubchak I."/>
            <person name="Gentemann C."/>
            <person name="Eikrem W."/>
            <person name="Gready J.E."/>
            <person name="John U."/>
            <person name="Lanier W."/>
            <person name="Lindquist E.A."/>
            <person name="Lucas S."/>
            <person name="Mayer K.F."/>
            <person name="Moreau H."/>
            <person name="Not F."/>
            <person name="Otillar R."/>
            <person name="Panaud O."/>
            <person name="Pangilinan J."/>
            <person name="Paulsen I."/>
            <person name="Piegu B."/>
            <person name="Poliakov A."/>
            <person name="Robbens S."/>
            <person name="Schmutz J."/>
            <person name="Toulza E."/>
            <person name="Wyss T."/>
            <person name="Zelensky A."/>
            <person name="Zhou K."/>
            <person name="Armbrust E.V."/>
            <person name="Bhattacharya D."/>
            <person name="Goodenough U.W."/>
            <person name="Van de Peer Y."/>
            <person name="Grigoriev I.V."/>
        </authorList>
    </citation>
    <scope>NUCLEOTIDE SEQUENCE [LARGE SCALE GENOMIC DNA]</scope>
    <source>
        <strain evidence="8">RCC299 / NOUM17</strain>
    </source>
</reference>
<evidence type="ECO:0000256" key="4">
    <source>
        <dbReference type="ARBA" id="ARBA00022801"/>
    </source>
</evidence>
<dbReference type="Gene3D" id="3.40.190.80">
    <property type="match status" value="1"/>
</dbReference>
<dbReference type="FunFam" id="3.40.190.80:FF:000013">
    <property type="entry name" value="Inositol monophosphatase"/>
    <property type="match status" value="1"/>
</dbReference>
<gene>
    <name evidence="7" type="ORF">MICPUN_108257</name>
</gene>
<dbReference type="Gene3D" id="3.30.540.10">
    <property type="entry name" value="Fructose-1,6-Bisphosphatase, subunit A, domain 1"/>
    <property type="match status" value="1"/>
</dbReference>
<dbReference type="Pfam" id="PF00459">
    <property type="entry name" value="Inositol_P"/>
    <property type="match status" value="1"/>
</dbReference>
<dbReference type="eggNOG" id="KOG2951">
    <property type="taxonomic scope" value="Eukaryota"/>
</dbReference>
<dbReference type="OrthoDB" id="10254945at2759"/>
<dbReference type="PRINTS" id="PR00377">
    <property type="entry name" value="IMPHPHTASES"/>
</dbReference>
<evidence type="ECO:0000313" key="7">
    <source>
        <dbReference type="EMBL" id="ACO63369.1"/>
    </source>
</evidence>
<evidence type="ECO:0000256" key="6">
    <source>
        <dbReference type="PIRSR" id="PIRSR600760-2"/>
    </source>
</evidence>
<name>C1E656_MICCC</name>
<dbReference type="GO" id="GO:0004401">
    <property type="term" value="F:histidinol-phosphatase activity"/>
    <property type="evidence" value="ECO:0007669"/>
    <property type="project" value="InterPro"/>
</dbReference>
<sequence length="332" mass="35741">MALASAAVATPAPSWRATNRVGERVGMTFSVATRSRPRAAARRSVAAAASSFEVPAEYVALAADLVDAAARITVKHFRTPLEIDDKNDASPVTIADKGAEAAMRALVRERFPTHAIFGEEEGIELGEGGSQEWTWVFDPIDGTKSFITGKPLWGTLVALLHDGEPVLGVLDQPVLKERWVGVKGQPSTLNGEAISTRGCKSLGDAYMYSTTPYMFEGDNLTPYKEVAKHVKVPMFGCDCYAYGLLAAGHCDLVIEADLKPYDYMALVPIIKGAGGVFTDWKGRELRWEGSQEALAAGKFQGEVIAAGDAETHAAAIKRMEMALGVYFVKPEK</sequence>
<feature type="binding site" evidence="6">
    <location>
        <position position="141"/>
    </location>
    <ligand>
        <name>Mg(2+)</name>
        <dbReference type="ChEBI" id="CHEBI:18420"/>
        <label>1</label>
        <note>catalytic</note>
    </ligand>
</feature>
<organism evidence="7 8">
    <name type="scientific">Micromonas commoda (strain RCC299 / NOUM17 / CCMP2709)</name>
    <name type="common">Picoplanktonic green alga</name>
    <dbReference type="NCBI Taxonomy" id="296587"/>
    <lineage>
        <taxon>Eukaryota</taxon>
        <taxon>Viridiplantae</taxon>
        <taxon>Chlorophyta</taxon>
        <taxon>Mamiellophyceae</taxon>
        <taxon>Mamiellales</taxon>
        <taxon>Mamiellaceae</taxon>
        <taxon>Micromonas</taxon>
    </lineage>
</organism>
<dbReference type="GeneID" id="8243398"/>
<feature type="binding site" evidence="6">
    <location>
        <position position="262"/>
    </location>
    <ligand>
        <name>Mg(2+)</name>
        <dbReference type="ChEBI" id="CHEBI:18420"/>
        <label>1</label>
        <note>catalytic</note>
    </ligand>
</feature>
<protein>
    <recommendedName>
        <fullName evidence="9">Histidinol-phosphatase</fullName>
    </recommendedName>
</protein>
<dbReference type="GO" id="GO:0000105">
    <property type="term" value="P:L-histidine biosynthetic process"/>
    <property type="evidence" value="ECO:0007669"/>
    <property type="project" value="TreeGrafter"/>
</dbReference>
<dbReference type="CDD" id="cd01641">
    <property type="entry name" value="Bacterial_IMPase_like_1"/>
    <property type="match status" value="1"/>
</dbReference>
<accession>C1E656</accession>
<dbReference type="NCBIfam" id="TIGR02067">
    <property type="entry name" value="his_9_HisN"/>
    <property type="match status" value="1"/>
</dbReference>
<feature type="binding site" evidence="6">
    <location>
        <position position="138"/>
    </location>
    <ligand>
        <name>Mg(2+)</name>
        <dbReference type="ChEBI" id="CHEBI:18420"/>
        <label>1</label>
        <note>catalytic</note>
    </ligand>
</feature>
<dbReference type="PANTHER" id="PTHR43200">
    <property type="entry name" value="PHOSPHATASE"/>
    <property type="match status" value="1"/>
</dbReference>
<dbReference type="AlphaFoldDB" id="C1E656"/>
<dbReference type="SUPFAM" id="SSF56655">
    <property type="entry name" value="Carbohydrate phosphatase"/>
    <property type="match status" value="1"/>
</dbReference>
<dbReference type="FunFam" id="3.30.540.10:FF:000003">
    <property type="entry name" value="Inositol-1-monophosphatase"/>
    <property type="match status" value="1"/>
</dbReference>
<feature type="binding site" evidence="6">
    <location>
        <position position="140"/>
    </location>
    <ligand>
        <name>Mg(2+)</name>
        <dbReference type="ChEBI" id="CHEBI:18420"/>
        <label>1</label>
        <note>catalytic</note>
    </ligand>
</feature>
<keyword evidence="3 6" id="KW-0479">Metal-binding</keyword>
<dbReference type="InterPro" id="IPR051090">
    <property type="entry name" value="Inositol_monoP_superfamily"/>
</dbReference>
<dbReference type="OMA" id="AYGDFWS"/>
<dbReference type="InParanoid" id="C1E656"/>
<proteinExistence type="inferred from homology"/>
<dbReference type="RefSeq" id="XP_002502111.1">
    <property type="nucleotide sequence ID" value="XM_002502065.1"/>
</dbReference>
<dbReference type="PANTHER" id="PTHR43200:SF6">
    <property type="entry name" value="3'(2'),5'-BISPHOSPHATE NUCLEOTIDASE"/>
    <property type="match status" value="1"/>
</dbReference>
<keyword evidence="8" id="KW-1185">Reference proteome</keyword>
<feature type="binding site" evidence="6">
    <location>
        <position position="119"/>
    </location>
    <ligand>
        <name>Mg(2+)</name>
        <dbReference type="ChEBI" id="CHEBI:18420"/>
        <label>1</label>
        <note>catalytic</note>
    </ligand>
</feature>
<evidence type="ECO:0000256" key="1">
    <source>
        <dbReference type="ARBA" id="ARBA00001946"/>
    </source>
</evidence>